<dbReference type="STRING" id="708197.A0A166QNA4"/>
<name>A0A166QNA4_9PEZI</name>
<sequence length="492" mass="56405">MARRSKSFFACWYRIIFTILLVLLQIPSAFSGPLYVRDPLPRAAFVALVAEDQLDQMVASVAQLEQRFNSKYRYDWVFFSFEELSEDFKDATSNTTTGTVTYNLIPQQHWPISRSSDPVHFETGLRVNADTAQVRAAHHKRRWFAGLFAREKRLQAYDWFWMVEPGTQFMCDINVDVFRKMRARGIAYGVNEISFQPDDSSKLLWQNTKSFMAKHSDLVRPTADITWILSDGSNLSKPDISSDYHVDDKDEMQVGQDSDLHIRARSASEPETETDIHLVVSHGADNQQCDRNSAAHAYATQLASTCDQCSPDTPIEIGNLNYFRGPQHTSYFEYLDNADDFYYGDTRDVNVHSLSASMFLPRDKFWLLGEMIREIHGPHSCPPPSLPASDFDPADDPAYLADIFGSSWFQSYEGSHLSIVHRIWANMASGIARQNGFPAAQTGHTALDERNFKMYKPERYPVDVKLGWYSLEDTWRSWSIDRAKWFLAVLGW</sequence>
<accession>A0A166QNA4</accession>
<evidence type="ECO:0000256" key="4">
    <source>
        <dbReference type="SAM" id="SignalP"/>
    </source>
</evidence>
<gene>
    <name evidence="5" type="ORF">CT0861_03917</name>
</gene>
<comment type="caution">
    <text evidence="5">The sequence shown here is derived from an EMBL/GenBank/DDBJ whole genome shotgun (WGS) entry which is preliminary data.</text>
</comment>
<dbReference type="GO" id="GO:0000026">
    <property type="term" value="F:alpha-1,2-mannosyltransferase activity"/>
    <property type="evidence" value="ECO:0007669"/>
    <property type="project" value="TreeGrafter"/>
</dbReference>
<dbReference type="InterPro" id="IPR029044">
    <property type="entry name" value="Nucleotide-diphossugar_trans"/>
</dbReference>
<evidence type="ECO:0000256" key="2">
    <source>
        <dbReference type="ARBA" id="ARBA00022676"/>
    </source>
</evidence>
<dbReference type="GO" id="GO:0006487">
    <property type="term" value="P:protein N-linked glycosylation"/>
    <property type="evidence" value="ECO:0007669"/>
    <property type="project" value="TreeGrafter"/>
</dbReference>
<evidence type="ECO:0000313" key="6">
    <source>
        <dbReference type="Proteomes" id="UP000076552"/>
    </source>
</evidence>
<proteinExistence type="inferred from homology"/>
<organism evidence="5 6">
    <name type="scientific">Colletotrichum tofieldiae</name>
    <dbReference type="NCBI Taxonomy" id="708197"/>
    <lineage>
        <taxon>Eukaryota</taxon>
        <taxon>Fungi</taxon>
        <taxon>Dikarya</taxon>
        <taxon>Ascomycota</taxon>
        <taxon>Pezizomycotina</taxon>
        <taxon>Sordariomycetes</taxon>
        <taxon>Hypocreomycetidae</taxon>
        <taxon>Glomerellales</taxon>
        <taxon>Glomerellaceae</taxon>
        <taxon>Colletotrichum</taxon>
        <taxon>Colletotrichum spaethianum species complex</taxon>
    </lineage>
</organism>
<feature type="chain" id="PRO_5007878775" evidence="4">
    <location>
        <begin position="32"/>
        <end position="492"/>
    </location>
</feature>
<evidence type="ECO:0000256" key="1">
    <source>
        <dbReference type="ARBA" id="ARBA00007677"/>
    </source>
</evidence>
<evidence type="ECO:0000313" key="5">
    <source>
        <dbReference type="EMBL" id="KZL68149.1"/>
    </source>
</evidence>
<dbReference type="Pfam" id="PF01793">
    <property type="entry name" value="Glyco_transf_15"/>
    <property type="match status" value="2"/>
</dbReference>
<dbReference type="PANTHER" id="PTHR31121">
    <property type="entry name" value="ALPHA-1,2 MANNOSYLTRANSFERASE KTR1"/>
    <property type="match status" value="1"/>
</dbReference>
<dbReference type="GO" id="GO:0006493">
    <property type="term" value="P:protein O-linked glycosylation"/>
    <property type="evidence" value="ECO:0007669"/>
    <property type="project" value="TreeGrafter"/>
</dbReference>
<dbReference type="EMBL" id="LFIV01000128">
    <property type="protein sequence ID" value="KZL68149.1"/>
    <property type="molecule type" value="Genomic_DNA"/>
</dbReference>
<dbReference type="GO" id="GO:0000032">
    <property type="term" value="P:cell wall mannoprotein biosynthetic process"/>
    <property type="evidence" value="ECO:0007669"/>
    <property type="project" value="TreeGrafter"/>
</dbReference>
<dbReference type="PANTHER" id="PTHR31121:SF6">
    <property type="entry name" value="ALPHA-1,2 MANNOSYLTRANSFERASE KTR1"/>
    <property type="match status" value="1"/>
</dbReference>
<keyword evidence="2 5" id="KW-0328">Glycosyltransferase</keyword>
<dbReference type="GO" id="GO:0005794">
    <property type="term" value="C:Golgi apparatus"/>
    <property type="evidence" value="ECO:0007669"/>
    <property type="project" value="TreeGrafter"/>
</dbReference>
<dbReference type="AlphaFoldDB" id="A0A166QNA4"/>
<feature type="signal peptide" evidence="4">
    <location>
        <begin position="1"/>
        <end position="31"/>
    </location>
</feature>
<dbReference type="InterPro" id="IPR002685">
    <property type="entry name" value="Glyco_trans_15"/>
</dbReference>
<keyword evidence="6" id="KW-1185">Reference proteome</keyword>
<protein>
    <submittedName>
        <fullName evidence="5">Glycolipid 2-alpha-mannosyltransferase</fullName>
    </submittedName>
</protein>
<evidence type="ECO:0000256" key="3">
    <source>
        <dbReference type="ARBA" id="ARBA00022679"/>
    </source>
</evidence>
<comment type="similarity">
    <text evidence="1">Belongs to the glycosyltransferase 15 family.</text>
</comment>
<keyword evidence="3 5" id="KW-0808">Transferase</keyword>
<reference evidence="5 6" key="1">
    <citation type="submission" date="2015-06" db="EMBL/GenBank/DDBJ databases">
        <title>Survival trade-offs in plant roots during colonization by closely related pathogenic and mutualistic fungi.</title>
        <authorList>
            <person name="Hacquard S."/>
            <person name="Kracher B."/>
            <person name="Hiruma K."/>
            <person name="Weinman A."/>
            <person name="Muench P."/>
            <person name="Garrido Oter R."/>
            <person name="Ver Loren van Themaat E."/>
            <person name="Dallerey J.-F."/>
            <person name="Damm U."/>
            <person name="Henrissat B."/>
            <person name="Lespinet O."/>
            <person name="Thon M."/>
            <person name="Kemen E."/>
            <person name="McHardy A.C."/>
            <person name="Schulze-Lefert P."/>
            <person name="O'Connell R.J."/>
        </authorList>
    </citation>
    <scope>NUCLEOTIDE SEQUENCE [LARGE SCALE GENOMIC DNA]</scope>
    <source>
        <strain evidence="5 6">0861</strain>
    </source>
</reference>
<dbReference type="SUPFAM" id="SSF53448">
    <property type="entry name" value="Nucleotide-diphospho-sugar transferases"/>
    <property type="match status" value="1"/>
</dbReference>
<keyword evidence="4" id="KW-0732">Signal</keyword>
<dbReference type="Proteomes" id="UP000076552">
    <property type="component" value="Unassembled WGS sequence"/>
</dbReference>
<dbReference type="Gene3D" id="3.90.550.10">
    <property type="entry name" value="Spore Coat Polysaccharide Biosynthesis Protein SpsA, Chain A"/>
    <property type="match status" value="1"/>
</dbReference>
<dbReference type="GO" id="GO:0016020">
    <property type="term" value="C:membrane"/>
    <property type="evidence" value="ECO:0007669"/>
    <property type="project" value="InterPro"/>
</dbReference>